<gene>
    <name evidence="2" type="ORF">FRY98_23980</name>
</gene>
<keyword evidence="3" id="KW-1185">Reference proteome</keyword>
<dbReference type="RefSeq" id="WP_148457393.1">
    <property type="nucleotide sequence ID" value="NZ_VSDO01000005.1"/>
</dbReference>
<evidence type="ECO:0000259" key="1">
    <source>
        <dbReference type="Pfam" id="PF13333"/>
    </source>
</evidence>
<dbReference type="EMBL" id="VSDO01000005">
    <property type="protein sequence ID" value="TYA11096.1"/>
    <property type="molecule type" value="Genomic_DNA"/>
</dbReference>
<dbReference type="AlphaFoldDB" id="A0A5D0CMH4"/>
<name>A0A5D0CMH4_9BACL</name>
<comment type="caution">
    <text evidence="2">The sequence shown here is derived from an EMBL/GenBank/DDBJ whole genome shotgun (WGS) entry which is preliminary data.</text>
</comment>
<dbReference type="Pfam" id="PF13333">
    <property type="entry name" value="rve_2"/>
    <property type="match status" value="1"/>
</dbReference>
<protein>
    <submittedName>
        <fullName evidence="2">IS3 family transposase</fullName>
    </submittedName>
</protein>
<dbReference type="OrthoDB" id="9781005at2"/>
<sequence>MRRSSEAQSRIEVYIQFYNQRRPQHELNKLTLVEYRRQFIA</sequence>
<accession>A0A5D0CMH4</accession>
<reference evidence="2 3" key="1">
    <citation type="submission" date="2019-08" db="EMBL/GenBank/DDBJ databases">
        <title>Genome sequencing of Paenibacillus faecis DSM 23593(T).</title>
        <authorList>
            <person name="Kook J.-K."/>
            <person name="Park S.-N."/>
            <person name="Lim Y.K."/>
        </authorList>
    </citation>
    <scope>NUCLEOTIDE SEQUENCE [LARGE SCALE GENOMIC DNA]</scope>
    <source>
        <strain evidence="2 3">DSM 23593</strain>
    </source>
</reference>
<dbReference type="Proteomes" id="UP000325218">
    <property type="component" value="Unassembled WGS sequence"/>
</dbReference>
<evidence type="ECO:0000313" key="3">
    <source>
        <dbReference type="Proteomes" id="UP000325218"/>
    </source>
</evidence>
<dbReference type="InterPro" id="IPR001584">
    <property type="entry name" value="Integrase_cat-core"/>
</dbReference>
<dbReference type="GO" id="GO:0015074">
    <property type="term" value="P:DNA integration"/>
    <property type="evidence" value="ECO:0007669"/>
    <property type="project" value="InterPro"/>
</dbReference>
<proteinExistence type="predicted"/>
<evidence type="ECO:0000313" key="2">
    <source>
        <dbReference type="EMBL" id="TYA11096.1"/>
    </source>
</evidence>
<organism evidence="2 3">
    <name type="scientific">Paenibacillus faecis</name>
    <dbReference type="NCBI Taxonomy" id="862114"/>
    <lineage>
        <taxon>Bacteria</taxon>
        <taxon>Bacillati</taxon>
        <taxon>Bacillota</taxon>
        <taxon>Bacilli</taxon>
        <taxon>Bacillales</taxon>
        <taxon>Paenibacillaceae</taxon>
        <taxon>Paenibacillus</taxon>
    </lineage>
</organism>
<feature type="domain" description="Integrase catalytic" evidence="1">
    <location>
        <begin position="6"/>
        <end position="38"/>
    </location>
</feature>